<organism evidence="2 3">
    <name type="scientific">Belliella baltica (strain DSM 15883 / CIP 108006 / LMG 21964 / BA134)</name>
    <dbReference type="NCBI Taxonomy" id="866536"/>
    <lineage>
        <taxon>Bacteria</taxon>
        <taxon>Pseudomonadati</taxon>
        <taxon>Bacteroidota</taxon>
        <taxon>Cytophagia</taxon>
        <taxon>Cytophagales</taxon>
        <taxon>Cyclobacteriaceae</taxon>
        <taxon>Belliella</taxon>
    </lineage>
</organism>
<evidence type="ECO:0000313" key="3">
    <source>
        <dbReference type="Proteomes" id="UP000006050"/>
    </source>
</evidence>
<keyword evidence="3" id="KW-1185">Reference proteome</keyword>
<dbReference type="STRING" id="866536.Belba_2194"/>
<evidence type="ECO:0000313" key="2">
    <source>
        <dbReference type="EMBL" id="AFL84760.1"/>
    </source>
</evidence>
<reference evidence="3" key="1">
    <citation type="submission" date="2012-06" db="EMBL/GenBank/DDBJ databases">
        <title>The complete genome of Belliella baltica DSM 15883.</title>
        <authorList>
            <person name="Lucas S."/>
            <person name="Copeland A."/>
            <person name="Lapidus A."/>
            <person name="Goodwin L."/>
            <person name="Pitluck S."/>
            <person name="Peters L."/>
            <person name="Mikhailova N."/>
            <person name="Davenport K."/>
            <person name="Kyrpides N."/>
            <person name="Mavromatis K."/>
            <person name="Pagani I."/>
            <person name="Ivanova N."/>
            <person name="Ovchinnikova G."/>
            <person name="Zeytun A."/>
            <person name="Detter J.C."/>
            <person name="Han C."/>
            <person name="Land M."/>
            <person name="Hauser L."/>
            <person name="Markowitz V."/>
            <person name="Cheng J.-F."/>
            <person name="Hugenholtz P."/>
            <person name="Woyke T."/>
            <person name="Wu D."/>
            <person name="Tindall B."/>
            <person name="Pomrenke H."/>
            <person name="Brambilla E."/>
            <person name="Klenk H.-P."/>
            <person name="Eisen J.A."/>
        </authorList>
    </citation>
    <scope>NUCLEOTIDE SEQUENCE [LARGE SCALE GENOMIC DNA]</scope>
    <source>
        <strain evidence="3">DSM 15883 / CIP 108006 / LMG 21964 / BA134</strain>
    </source>
</reference>
<proteinExistence type="predicted"/>
<dbReference type="InterPro" id="IPR043714">
    <property type="entry name" value="DUF5655"/>
</dbReference>
<dbReference type="RefSeq" id="WP_014772721.1">
    <property type="nucleotide sequence ID" value="NC_018010.1"/>
</dbReference>
<feature type="domain" description="DUF5655" evidence="1">
    <location>
        <begin position="27"/>
        <end position="131"/>
    </location>
</feature>
<evidence type="ECO:0000259" key="1">
    <source>
        <dbReference type="Pfam" id="PF18899"/>
    </source>
</evidence>
<dbReference type="EMBL" id="CP003281">
    <property type="protein sequence ID" value="AFL84760.1"/>
    <property type="molecule type" value="Genomic_DNA"/>
</dbReference>
<dbReference type="AlphaFoldDB" id="I3Z692"/>
<dbReference type="Proteomes" id="UP000006050">
    <property type="component" value="Chromosome"/>
</dbReference>
<dbReference type="Pfam" id="PF18899">
    <property type="entry name" value="DUF5655"/>
    <property type="match status" value="1"/>
</dbReference>
<dbReference type="KEGG" id="bbd:Belba_2194"/>
<dbReference type="HOGENOM" id="CLU_1841218_0_0_10"/>
<sequence length="139" mass="16516">MTWICPKCERRLRFSNQYHSCVNQDLDSLFEGKNKELIFIFDKILSHVADWENTHISTTKNCIVFVNTQTFLVIKPMQKVLNIKFYSTDPIQSPLIFKNTKYHNRDECHIRISSLEEVAPQIIKWIRESYDIFQKGDSN</sequence>
<dbReference type="OrthoDB" id="1118588at2"/>
<name>I3Z692_BELBD</name>
<accession>I3Z692</accession>
<protein>
    <recommendedName>
        <fullName evidence="1">DUF5655 domain-containing protein</fullName>
    </recommendedName>
</protein>
<gene>
    <name evidence="2" type="ordered locus">Belba_2194</name>
</gene>